<dbReference type="Proteomes" id="UP000092321">
    <property type="component" value="Unassembled WGS sequence"/>
</dbReference>
<keyword evidence="2" id="KW-0472">Membrane</keyword>
<evidence type="ECO:0000313" key="3">
    <source>
        <dbReference type="EMBL" id="OBA28740.1"/>
    </source>
</evidence>
<organism evidence="3 4">
    <name type="scientific">Hanseniaspora valbyensis NRRL Y-1626</name>
    <dbReference type="NCBI Taxonomy" id="766949"/>
    <lineage>
        <taxon>Eukaryota</taxon>
        <taxon>Fungi</taxon>
        <taxon>Dikarya</taxon>
        <taxon>Ascomycota</taxon>
        <taxon>Saccharomycotina</taxon>
        <taxon>Saccharomycetes</taxon>
        <taxon>Saccharomycodales</taxon>
        <taxon>Saccharomycodaceae</taxon>
        <taxon>Hanseniaspora</taxon>
    </lineage>
</organism>
<evidence type="ECO:0000256" key="1">
    <source>
        <dbReference type="SAM" id="MobiDB-lite"/>
    </source>
</evidence>
<dbReference type="OrthoDB" id="10050400at2759"/>
<evidence type="ECO:0008006" key="5">
    <source>
        <dbReference type="Google" id="ProtNLM"/>
    </source>
</evidence>
<name>A0A1B7TJ09_9ASCO</name>
<proteinExistence type="predicted"/>
<dbReference type="PANTHER" id="PTHR28142:SF1">
    <property type="entry name" value="MITOCHONDRIAL INNER MEMBRANE I-AAA PROTEASE SUPERCOMPLEX SUBUNIT MGR3-RELATED"/>
    <property type="match status" value="1"/>
</dbReference>
<feature type="compositionally biased region" description="Pro residues" evidence="1">
    <location>
        <begin position="81"/>
        <end position="91"/>
    </location>
</feature>
<evidence type="ECO:0000313" key="4">
    <source>
        <dbReference type="Proteomes" id="UP000092321"/>
    </source>
</evidence>
<evidence type="ECO:0000256" key="2">
    <source>
        <dbReference type="SAM" id="Phobius"/>
    </source>
</evidence>
<dbReference type="GO" id="GO:0006515">
    <property type="term" value="P:protein quality control for misfolded or incompletely synthesized proteins"/>
    <property type="evidence" value="ECO:0007669"/>
    <property type="project" value="TreeGrafter"/>
</dbReference>
<keyword evidence="4" id="KW-1185">Reference proteome</keyword>
<dbReference type="GO" id="GO:0031942">
    <property type="term" value="C:i-AAA complex"/>
    <property type="evidence" value="ECO:0007669"/>
    <property type="project" value="TreeGrafter"/>
</dbReference>
<dbReference type="AlphaFoldDB" id="A0A1B7TJ09"/>
<feature type="region of interest" description="Disordered" evidence="1">
    <location>
        <begin position="74"/>
        <end position="98"/>
    </location>
</feature>
<dbReference type="EMBL" id="LXPE01000002">
    <property type="protein sequence ID" value="OBA28740.1"/>
    <property type="molecule type" value="Genomic_DNA"/>
</dbReference>
<dbReference type="InterPro" id="IPR040201">
    <property type="entry name" value="Mrg3-like"/>
</dbReference>
<sequence>MMFNRASSTQNANISKHLKLLTRINTTHIQNKRSLYLSTTNRFNYINQNKILATKVVKTLPYFEQKKYLNLFSKNSNPSNIPNPPLPPQPQEDPKAKKTKSNILRNVLVATILALTALLVLQPYNPFPSIVSKELRQALWAERKHDYLKALTHYINALSNFEQGEHKVNKLSDEYTGIELKIMEMYLNLQMHKEASLVLLELCYRYYNYLNDSLRNDKKVNFETISRLYCRDLRTVIKFIDIQLQNQNTGMDVNSTIKLLEAHLKLAESEVFMKDMEIPTNLLKDALQSQVTATEGGDKNMKITPKFVNMITDENLSMDSKGFLFIDLNSNRKSFIFEPMKDEIFIAKDLLDTLYLQKNDFNKAIVNKRTTLAMMSAANCEPGMLMMTQANLGTVYYMRLQQLREDYKFFKEHPDKVKEALIDQENFDDKYNIFMNNMEQNINILIENTKECYNGILLFSNDNKKKLKYNLKDNYIDTKIGETISLCKYGMAVLNMNIYKEDSDANVDLHYCKRLLNDAKTLASDIGFIDILKQIDIESELVDNLLSN</sequence>
<gene>
    <name evidence="3" type="ORF">HANVADRAFT_51205</name>
</gene>
<dbReference type="GO" id="GO:0051787">
    <property type="term" value="F:misfolded protein binding"/>
    <property type="evidence" value="ECO:0007669"/>
    <property type="project" value="TreeGrafter"/>
</dbReference>
<keyword evidence="2" id="KW-1133">Transmembrane helix</keyword>
<dbReference type="PANTHER" id="PTHR28142">
    <property type="entry name" value="MITOCHONDRIAL INNER MEMBRANE I-AAA PROTEASE SUPERCOMPLEX SUBUNIT MGR3-RELATED"/>
    <property type="match status" value="1"/>
</dbReference>
<protein>
    <recommendedName>
        <fullName evidence="5">Mitochondrial inner membrane i-AAA protease supercomplex subunit MGR3</fullName>
    </recommendedName>
</protein>
<comment type="caution">
    <text evidence="3">The sequence shown here is derived from an EMBL/GenBank/DDBJ whole genome shotgun (WGS) entry which is preliminary data.</text>
</comment>
<keyword evidence="2" id="KW-0812">Transmembrane</keyword>
<reference evidence="4" key="1">
    <citation type="journal article" date="2016" name="Proc. Natl. Acad. Sci. U.S.A.">
        <title>Comparative genomics of biotechnologically important yeasts.</title>
        <authorList>
            <person name="Riley R."/>
            <person name="Haridas S."/>
            <person name="Wolfe K.H."/>
            <person name="Lopes M.R."/>
            <person name="Hittinger C.T."/>
            <person name="Goeker M."/>
            <person name="Salamov A.A."/>
            <person name="Wisecaver J.H."/>
            <person name="Long T.M."/>
            <person name="Calvey C.H."/>
            <person name="Aerts A.L."/>
            <person name="Barry K.W."/>
            <person name="Choi C."/>
            <person name="Clum A."/>
            <person name="Coughlan A.Y."/>
            <person name="Deshpande S."/>
            <person name="Douglass A.P."/>
            <person name="Hanson S.J."/>
            <person name="Klenk H.-P."/>
            <person name="LaButti K.M."/>
            <person name="Lapidus A."/>
            <person name="Lindquist E.A."/>
            <person name="Lipzen A.M."/>
            <person name="Meier-Kolthoff J.P."/>
            <person name="Ohm R.A."/>
            <person name="Otillar R.P."/>
            <person name="Pangilinan J.L."/>
            <person name="Peng Y."/>
            <person name="Rokas A."/>
            <person name="Rosa C.A."/>
            <person name="Scheuner C."/>
            <person name="Sibirny A.A."/>
            <person name="Slot J.C."/>
            <person name="Stielow J.B."/>
            <person name="Sun H."/>
            <person name="Kurtzman C.P."/>
            <person name="Blackwell M."/>
            <person name="Grigoriev I.V."/>
            <person name="Jeffries T.W."/>
        </authorList>
    </citation>
    <scope>NUCLEOTIDE SEQUENCE [LARGE SCALE GENOMIC DNA]</scope>
    <source>
        <strain evidence="4">NRRL Y-1626</strain>
    </source>
</reference>
<accession>A0A1B7TJ09</accession>
<feature type="transmembrane region" description="Helical" evidence="2">
    <location>
        <begin position="103"/>
        <end position="124"/>
    </location>
</feature>